<proteinExistence type="predicted"/>
<comment type="caution">
    <text evidence="1">The sequence shown here is derived from an EMBL/GenBank/DDBJ whole genome shotgun (WGS) entry which is preliminary data.</text>
</comment>
<name>A0A2P5EZH3_TREOI</name>
<accession>A0A2P5EZH3</accession>
<protein>
    <submittedName>
        <fullName evidence="1">Uncharacterized protein</fullName>
    </submittedName>
</protein>
<gene>
    <name evidence="1" type="ORF">TorRG33x02_133500</name>
</gene>
<organism evidence="1 2">
    <name type="scientific">Trema orientale</name>
    <name type="common">Charcoal tree</name>
    <name type="synonym">Celtis orientalis</name>
    <dbReference type="NCBI Taxonomy" id="63057"/>
    <lineage>
        <taxon>Eukaryota</taxon>
        <taxon>Viridiplantae</taxon>
        <taxon>Streptophyta</taxon>
        <taxon>Embryophyta</taxon>
        <taxon>Tracheophyta</taxon>
        <taxon>Spermatophyta</taxon>
        <taxon>Magnoliopsida</taxon>
        <taxon>eudicotyledons</taxon>
        <taxon>Gunneridae</taxon>
        <taxon>Pentapetalae</taxon>
        <taxon>rosids</taxon>
        <taxon>fabids</taxon>
        <taxon>Rosales</taxon>
        <taxon>Cannabaceae</taxon>
        <taxon>Trema</taxon>
    </lineage>
</organism>
<dbReference type="Proteomes" id="UP000237000">
    <property type="component" value="Unassembled WGS sequence"/>
</dbReference>
<evidence type="ECO:0000313" key="1">
    <source>
        <dbReference type="EMBL" id="PON90944.1"/>
    </source>
</evidence>
<sequence length="112" mass="13054">MAAVSLEALAMADVDHLSFGIDVEEWERRDLDQSPPLHLLAEDEEEVVLNNDKVEENNDIRHATKRIFQGSSKSRVLSLDMGSILRVWVHKVRWFMREIVRLFVIREEIIVT</sequence>
<reference evidence="2" key="1">
    <citation type="submission" date="2016-06" db="EMBL/GenBank/DDBJ databases">
        <title>Parallel loss of symbiosis genes in relatives of nitrogen-fixing non-legume Parasponia.</title>
        <authorList>
            <person name="Van Velzen R."/>
            <person name="Holmer R."/>
            <person name="Bu F."/>
            <person name="Rutten L."/>
            <person name="Van Zeijl A."/>
            <person name="Liu W."/>
            <person name="Santuari L."/>
            <person name="Cao Q."/>
            <person name="Sharma T."/>
            <person name="Shen D."/>
            <person name="Roswanjaya Y."/>
            <person name="Wardhani T."/>
            <person name="Kalhor M.S."/>
            <person name="Jansen J."/>
            <person name="Van den Hoogen J."/>
            <person name="Gungor B."/>
            <person name="Hartog M."/>
            <person name="Hontelez J."/>
            <person name="Verver J."/>
            <person name="Yang W.-C."/>
            <person name="Schijlen E."/>
            <person name="Repin R."/>
            <person name="Schilthuizen M."/>
            <person name="Schranz E."/>
            <person name="Heidstra R."/>
            <person name="Miyata K."/>
            <person name="Fedorova E."/>
            <person name="Kohlen W."/>
            <person name="Bisseling T."/>
            <person name="Smit S."/>
            <person name="Geurts R."/>
        </authorList>
    </citation>
    <scope>NUCLEOTIDE SEQUENCE [LARGE SCALE GENOMIC DNA]</scope>
    <source>
        <strain evidence="2">cv. RG33-2</strain>
    </source>
</reference>
<dbReference type="EMBL" id="JXTC01000079">
    <property type="protein sequence ID" value="PON90944.1"/>
    <property type="molecule type" value="Genomic_DNA"/>
</dbReference>
<keyword evidence="2" id="KW-1185">Reference proteome</keyword>
<dbReference type="AlphaFoldDB" id="A0A2P5EZH3"/>
<dbReference type="InParanoid" id="A0A2P5EZH3"/>
<dbReference type="OrthoDB" id="1719622at2759"/>
<evidence type="ECO:0000313" key="2">
    <source>
        <dbReference type="Proteomes" id="UP000237000"/>
    </source>
</evidence>